<sequence>MPRKPVVRALSQGEAPAAPARRRRVRSTETPLDIFLRIMRGDDTVTDRQFEAAKVAAPYVHPKLTGMSVSAVMCKGAEEYSDEELTHLIQSCAAGSSR</sequence>
<comment type="caution">
    <text evidence="2">The sequence shown here is derived from an EMBL/GenBank/DDBJ whole genome shotgun (WGS) entry which is preliminary data.</text>
</comment>
<dbReference type="RefSeq" id="WP_242005287.1">
    <property type="nucleotide sequence ID" value="NZ_JAPIUZ010000001.1"/>
</dbReference>
<feature type="region of interest" description="Disordered" evidence="1">
    <location>
        <begin position="1"/>
        <end position="26"/>
    </location>
</feature>
<protein>
    <recommendedName>
        <fullName evidence="4">Chromosome partitioning protein ParB</fullName>
    </recommendedName>
</protein>
<gene>
    <name evidence="2" type="ORF">OQ497_02775</name>
</gene>
<dbReference type="Proteomes" id="UP001301152">
    <property type="component" value="Unassembled WGS sequence"/>
</dbReference>
<dbReference type="EMBL" id="JAPIUZ010000001">
    <property type="protein sequence ID" value="MCX2562897.1"/>
    <property type="molecule type" value="Genomic_DNA"/>
</dbReference>
<reference evidence="2 3" key="1">
    <citation type="submission" date="2022-11" db="EMBL/GenBank/DDBJ databases">
        <title>Genome sequencing of Acetobacter type strain.</title>
        <authorList>
            <person name="Heo J."/>
            <person name="Lee D."/>
            <person name="Han B.-H."/>
            <person name="Hong S.-B."/>
            <person name="Kwon S.-W."/>
        </authorList>
    </citation>
    <scope>NUCLEOTIDE SEQUENCE [LARGE SCALE GENOMIC DNA]</scope>
    <source>
        <strain evidence="2 3">KACC 21253</strain>
    </source>
</reference>
<evidence type="ECO:0000313" key="2">
    <source>
        <dbReference type="EMBL" id="MCX2562897.1"/>
    </source>
</evidence>
<evidence type="ECO:0000313" key="3">
    <source>
        <dbReference type="Proteomes" id="UP001301152"/>
    </source>
</evidence>
<name>A0ABT3QC84_9PROT</name>
<organism evidence="2 3">
    <name type="scientific">Acetobacter thailandicus</name>
    <dbReference type="NCBI Taxonomy" id="1502842"/>
    <lineage>
        <taxon>Bacteria</taxon>
        <taxon>Pseudomonadati</taxon>
        <taxon>Pseudomonadota</taxon>
        <taxon>Alphaproteobacteria</taxon>
        <taxon>Acetobacterales</taxon>
        <taxon>Acetobacteraceae</taxon>
        <taxon>Acetobacter</taxon>
    </lineage>
</organism>
<accession>A0ABT3QC84</accession>
<keyword evidence="3" id="KW-1185">Reference proteome</keyword>
<evidence type="ECO:0008006" key="4">
    <source>
        <dbReference type="Google" id="ProtNLM"/>
    </source>
</evidence>
<evidence type="ECO:0000256" key="1">
    <source>
        <dbReference type="SAM" id="MobiDB-lite"/>
    </source>
</evidence>
<proteinExistence type="predicted"/>